<protein>
    <submittedName>
        <fullName evidence="1">Uncharacterized protein</fullName>
    </submittedName>
</protein>
<evidence type="ECO:0000313" key="2">
    <source>
        <dbReference type="Proteomes" id="UP000325313"/>
    </source>
</evidence>
<accession>A0A5B0RWK5</accession>
<organism evidence="1 2">
    <name type="scientific">Puccinia graminis f. sp. tritici</name>
    <dbReference type="NCBI Taxonomy" id="56615"/>
    <lineage>
        <taxon>Eukaryota</taxon>
        <taxon>Fungi</taxon>
        <taxon>Dikarya</taxon>
        <taxon>Basidiomycota</taxon>
        <taxon>Pucciniomycotina</taxon>
        <taxon>Pucciniomycetes</taxon>
        <taxon>Pucciniales</taxon>
        <taxon>Pucciniaceae</taxon>
        <taxon>Puccinia</taxon>
    </lineage>
</organism>
<evidence type="ECO:0000313" key="1">
    <source>
        <dbReference type="EMBL" id="KAA1129505.1"/>
    </source>
</evidence>
<dbReference type="AlphaFoldDB" id="A0A5B0RWK5"/>
<reference evidence="1 2" key="1">
    <citation type="submission" date="2019-05" db="EMBL/GenBank/DDBJ databases">
        <title>Emergence of the Ug99 lineage of the wheat stem rust pathogen through somatic hybridization.</title>
        <authorList>
            <person name="Li F."/>
            <person name="Upadhyaya N.M."/>
            <person name="Sperschneider J."/>
            <person name="Matny O."/>
            <person name="Nguyen-Phuc H."/>
            <person name="Mago R."/>
            <person name="Raley C."/>
            <person name="Miller M.E."/>
            <person name="Silverstein K.A.T."/>
            <person name="Henningsen E."/>
            <person name="Hirsch C.D."/>
            <person name="Visser B."/>
            <person name="Pretorius Z.A."/>
            <person name="Steffenson B.J."/>
            <person name="Schwessinger B."/>
            <person name="Dodds P.N."/>
            <person name="Figueroa M."/>
        </authorList>
    </citation>
    <scope>NUCLEOTIDE SEQUENCE [LARGE SCALE GENOMIC DNA]</scope>
    <source>
        <strain evidence="1 2">Ug99</strain>
    </source>
</reference>
<dbReference type="Proteomes" id="UP000325313">
    <property type="component" value="Unassembled WGS sequence"/>
</dbReference>
<comment type="caution">
    <text evidence="1">The sequence shown here is derived from an EMBL/GenBank/DDBJ whole genome shotgun (WGS) entry which is preliminary data.</text>
</comment>
<proteinExistence type="predicted"/>
<sequence length="96" mass="10795">MGRHGINSEPKFSHRISLHLKSSAPSSAVLLKLIDPDYLSFFSTQQTNPPTRTQRRRKSNLLPYFIAQIPHPHFQPIPGGQSPNFSPPTTAYCLAR</sequence>
<name>A0A5B0RWK5_PUCGR</name>
<gene>
    <name evidence="1" type="ORF">PGTUg99_018844</name>
</gene>
<dbReference type="EMBL" id="VDEP01000136">
    <property type="protein sequence ID" value="KAA1129505.1"/>
    <property type="molecule type" value="Genomic_DNA"/>
</dbReference>